<protein>
    <recommendedName>
        <fullName evidence="9">TldD/PmbA family protein</fullName>
    </recommendedName>
</protein>
<proteinExistence type="inferred from homology"/>
<dbReference type="InterPro" id="IPR025502">
    <property type="entry name" value="TldD"/>
</dbReference>
<dbReference type="SUPFAM" id="SSF111283">
    <property type="entry name" value="Putative modulator of DNA gyrase, PmbA/TldD"/>
    <property type="match status" value="1"/>
</dbReference>
<keyword evidence="4" id="KW-0482">Metalloprotease</keyword>
<dbReference type="InterPro" id="IPR035068">
    <property type="entry name" value="TldD/PmbA_N"/>
</dbReference>
<name>A0A0F9MQ65_9ZZZZ</name>
<feature type="domain" description="Metalloprotease TldD/E N-terminal" evidence="5">
    <location>
        <begin position="29"/>
        <end position="93"/>
    </location>
</feature>
<evidence type="ECO:0008006" key="9">
    <source>
        <dbReference type="Google" id="ProtNLM"/>
    </source>
</evidence>
<dbReference type="Pfam" id="PF19290">
    <property type="entry name" value="PmbA_TldD_2nd"/>
    <property type="match status" value="1"/>
</dbReference>
<comment type="caution">
    <text evidence="8">The sequence shown here is derived from an EMBL/GenBank/DDBJ whole genome shotgun (WGS) entry which is preliminary data.</text>
</comment>
<dbReference type="InterPro" id="IPR045570">
    <property type="entry name" value="Metalloprtase-TldD/E_cen_dom"/>
</dbReference>
<reference evidence="8" key="1">
    <citation type="journal article" date="2015" name="Nature">
        <title>Complex archaea that bridge the gap between prokaryotes and eukaryotes.</title>
        <authorList>
            <person name="Spang A."/>
            <person name="Saw J.H."/>
            <person name="Jorgensen S.L."/>
            <person name="Zaremba-Niedzwiedzka K."/>
            <person name="Martijn J."/>
            <person name="Lind A.E."/>
            <person name="van Eijk R."/>
            <person name="Schleper C."/>
            <person name="Guy L."/>
            <person name="Ettema T.J."/>
        </authorList>
    </citation>
    <scope>NUCLEOTIDE SEQUENCE</scope>
</reference>
<dbReference type="InterPro" id="IPR002510">
    <property type="entry name" value="Metalloprtase-TldD/E_N"/>
</dbReference>
<accession>A0A0F9MQ65</accession>
<comment type="similarity">
    <text evidence="1">Belongs to the peptidase U62 family.</text>
</comment>
<dbReference type="AlphaFoldDB" id="A0A0F9MQ65"/>
<dbReference type="Pfam" id="PF01523">
    <property type="entry name" value="PmbA_TldD_1st"/>
    <property type="match status" value="1"/>
</dbReference>
<dbReference type="GO" id="GO:0008237">
    <property type="term" value="F:metallopeptidase activity"/>
    <property type="evidence" value="ECO:0007669"/>
    <property type="project" value="UniProtKB-KW"/>
</dbReference>
<feature type="domain" description="Metalloprotease TldD/E C-terminal" evidence="6">
    <location>
        <begin position="239"/>
        <end position="481"/>
    </location>
</feature>
<dbReference type="GO" id="GO:0006508">
    <property type="term" value="P:proteolysis"/>
    <property type="evidence" value="ECO:0007669"/>
    <property type="project" value="UniProtKB-KW"/>
</dbReference>
<dbReference type="PANTHER" id="PTHR30624">
    <property type="entry name" value="UNCHARACTERIZED PROTEIN TLDD AND PMBA"/>
    <property type="match status" value="1"/>
</dbReference>
<evidence type="ECO:0000259" key="6">
    <source>
        <dbReference type="Pfam" id="PF19289"/>
    </source>
</evidence>
<evidence type="ECO:0000259" key="7">
    <source>
        <dbReference type="Pfam" id="PF19290"/>
    </source>
</evidence>
<keyword evidence="3" id="KW-0378">Hydrolase</keyword>
<gene>
    <name evidence="8" type="ORF">LCGC14_1431710</name>
</gene>
<sequence length="483" mass="54463">MEIADELKEIDEKLIKELFRLAKNKVEYWDIRAEVNYGTNLDFTDQKSKEISSYQINECGIRTFLNGGWGFYVLKDLNREAIKIGFEKAIKLANLSESLNKHKFKIKESDPLIRKFKVMSKKNLDEIDIEEKIKLVMGHEKKASGYSHKIKNTRTLYMDGHNQNLFVSSNNSNLFQDLSFLRLFCLVYAKKNSIIQRSVNSVAGIGGYEISETDKAINLSEKTAKEALDLLNAKSPVGGKFTIITDPKLTGTMIHEAFGHACEADHILNNESILQGKIGKRVASENVNIIDDPTMGQGKQFNLPYELFGSYFVDDEGIPSQKTTIIENGILKNYLHNLETSSRMKTLPNGHGRASASSARPQVRMGFTFLEPEGWNIEEIIEETRNGILCEDFQYGYTDPTTGNFQFKCKFSYKIINGEKKEIMRDVALSGMILEVLNKISAIGNEMTFNYSDGVCGKNGQRVRVCDGGPYIRIENVTVGGLN</sequence>
<feature type="domain" description="Metalloprotease TldD/E central" evidence="7">
    <location>
        <begin position="123"/>
        <end position="231"/>
    </location>
</feature>
<dbReference type="InterPro" id="IPR051463">
    <property type="entry name" value="Peptidase_U62_metallo"/>
</dbReference>
<dbReference type="Gene3D" id="3.30.2290.10">
    <property type="entry name" value="PmbA/TldD superfamily"/>
    <property type="match status" value="1"/>
</dbReference>
<evidence type="ECO:0000256" key="1">
    <source>
        <dbReference type="ARBA" id="ARBA00005836"/>
    </source>
</evidence>
<evidence type="ECO:0000259" key="5">
    <source>
        <dbReference type="Pfam" id="PF01523"/>
    </source>
</evidence>
<dbReference type="EMBL" id="LAZR01009659">
    <property type="protein sequence ID" value="KKM71332.1"/>
    <property type="molecule type" value="Genomic_DNA"/>
</dbReference>
<evidence type="ECO:0000256" key="2">
    <source>
        <dbReference type="ARBA" id="ARBA00022670"/>
    </source>
</evidence>
<dbReference type="PANTHER" id="PTHR30624:SF0">
    <property type="entry name" value="METALLOPROTEASE SLR0863"/>
    <property type="match status" value="1"/>
</dbReference>
<evidence type="ECO:0000256" key="4">
    <source>
        <dbReference type="ARBA" id="ARBA00023049"/>
    </source>
</evidence>
<evidence type="ECO:0000256" key="3">
    <source>
        <dbReference type="ARBA" id="ARBA00022801"/>
    </source>
</evidence>
<keyword evidence="2" id="KW-0645">Protease</keyword>
<evidence type="ECO:0000313" key="8">
    <source>
        <dbReference type="EMBL" id="KKM71332.1"/>
    </source>
</evidence>
<dbReference type="InterPro" id="IPR036059">
    <property type="entry name" value="TldD/PmbA_sf"/>
</dbReference>
<dbReference type="PIRSF" id="PIRSF004919">
    <property type="entry name" value="TldD"/>
    <property type="match status" value="1"/>
</dbReference>
<organism evidence="8">
    <name type="scientific">marine sediment metagenome</name>
    <dbReference type="NCBI Taxonomy" id="412755"/>
    <lineage>
        <taxon>unclassified sequences</taxon>
        <taxon>metagenomes</taxon>
        <taxon>ecological metagenomes</taxon>
    </lineage>
</organism>
<dbReference type="InterPro" id="IPR045569">
    <property type="entry name" value="Metalloprtase-TldD/E_C"/>
</dbReference>
<dbReference type="Pfam" id="PF19289">
    <property type="entry name" value="PmbA_TldD_3rd"/>
    <property type="match status" value="1"/>
</dbReference>
<dbReference type="GO" id="GO:0005829">
    <property type="term" value="C:cytosol"/>
    <property type="evidence" value="ECO:0007669"/>
    <property type="project" value="TreeGrafter"/>
</dbReference>